<comment type="caution">
    <text evidence="3">The sequence shown here is derived from an EMBL/GenBank/DDBJ whole genome shotgun (WGS) entry which is preliminary data.</text>
</comment>
<keyword evidence="4" id="KW-1185">Reference proteome</keyword>
<dbReference type="Pfam" id="PF03080">
    <property type="entry name" value="Neprosin"/>
    <property type="match status" value="1"/>
</dbReference>
<dbReference type="Proteomes" id="UP001396334">
    <property type="component" value="Unassembled WGS sequence"/>
</dbReference>
<dbReference type="PANTHER" id="PTHR31589">
    <property type="entry name" value="PROTEIN, PUTATIVE (DUF239)-RELATED-RELATED"/>
    <property type="match status" value="1"/>
</dbReference>
<feature type="compositionally biased region" description="Polar residues" evidence="1">
    <location>
        <begin position="47"/>
        <end position="62"/>
    </location>
</feature>
<dbReference type="Gene3D" id="3.90.1320.10">
    <property type="entry name" value="Outer-capsid protein sigma 3, large lobe"/>
    <property type="match status" value="1"/>
</dbReference>
<sequence>MSPVKTIQTEYGDKYDCVGLYEQPALRHRLLKNHKIQMRPSFDPQRDNANPTGNGTSDNSINVALTDSCPSGTVPIRRRSTAEVSRAKALFRQQFPRFNKSTKNNLGFAFAGITTRYEATTMYHGAGGMISINNPAAISGQVSASAISLEGGDPDQYSIIRVGWMVNVDLYHDNLTRLYAAWVQVKNGKQTGCYNTYCPGFVQTDTAIALDMPLVPISVVRGPQYYIKLSVTQDKSTGNWWLNYGDNAKRVGYWPSSLFTNLGNGAPGLRWGGTVSSSTSFLPQMGNGDNGQYHSAHFRHVELQYDAGTSLNGTIAVTLDVMQNRCYKSGDNYYKGEFWGYSFYFGGDGGDTLLFSLKRLRKNISQTQSGEHESTAYKPVMWPNTICFGGLRLNLLHYMSCKRCPIRCLRTLRRPGLLGNGILEFLVKFPVMVSELLKGRVSETRSYGTGHHKGQGPHRCRRALIQHARCLSWL</sequence>
<dbReference type="PANTHER" id="PTHR31589:SF110">
    <property type="entry name" value="PROTEIN, PUTATIVE (DUF239)-RELATED"/>
    <property type="match status" value="1"/>
</dbReference>
<name>A0ABR2AAF2_9ROSI</name>
<proteinExistence type="predicted"/>
<dbReference type="PROSITE" id="PS52045">
    <property type="entry name" value="NEPROSIN_PEP_CD"/>
    <property type="match status" value="1"/>
</dbReference>
<dbReference type="InterPro" id="IPR004314">
    <property type="entry name" value="Neprosin"/>
</dbReference>
<dbReference type="EMBL" id="JBBPBN010000292">
    <property type="protein sequence ID" value="KAK8489993.1"/>
    <property type="molecule type" value="Genomic_DNA"/>
</dbReference>
<reference evidence="3 4" key="1">
    <citation type="journal article" date="2024" name="G3 (Bethesda)">
        <title>Genome assembly of Hibiscus sabdariffa L. provides insights into metabolisms of medicinal natural products.</title>
        <authorList>
            <person name="Kim T."/>
        </authorList>
    </citation>
    <scope>NUCLEOTIDE SEQUENCE [LARGE SCALE GENOMIC DNA]</scope>
    <source>
        <strain evidence="3">TK-2024</strain>
        <tissue evidence="3">Old leaves</tissue>
    </source>
</reference>
<evidence type="ECO:0000313" key="3">
    <source>
        <dbReference type="EMBL" id="KAK8489993.1"/>
    </source>
</evidence>
<protein>
    <recommendedName>
        <fullName evidence="2">Neprosin PEP catalytic domain-containing protein</fullName>
    </recommendedName>
</protein>
<organism evidence="3 4">
    <name type="scientific">Hibiscus sabdariffa</name>
    <name type="common">roselle</name>
    <dbReference type="NCBI Taxonomy" id="183260"/>
    <lineage>
        <taxon>Eukaryota</taxon>
        <taxon>Viridiplantae</taxon>
        <taxon>Streptophyta</taxon>
        <taxon>Embryophyta</taxon>
        <taxon>Tracheophyta</taxon>
        <taxon>Spermatophyta</taxon>
        <taxon>Magnoliopsida</taxon>
        <taxon>eudicotyledons</taxon>
        <taxon>Gunneridae</taxon>
        <taxon>Pentapetalae</taxon>
        <taxon>rosids</taxon>
        <taxon>malvids</taxon>
        <taxon>Malvales</taxon>
        <taxon>Malvaceae</taxon>
        <taxon>Malvoideae</taxon>
        <taxon>Hibiscus</taxon>
    </lineage>
</organism>
<evidence type="ECO:0000259" key="2">
    <source>
        <dbReference type="PROSITE" id="PS52045"/>
    </source>
</evidence>
<evidence type="ECO:0000313" key="4">
    <source>
        <dbReference type="Proteomes" id="UP001396334"/>
    </source>
</evidence>
<accession>A0ABR2AAF2</accession>
<dbReference type="InterPro" id="IPR053168">
    <property type="entry name" value="Glutamic_endopeptidase"/>
</dbReference>
<feature type="domain" description="Neprosin PEP catalytic" evidence="2">
    <location>
        <begin position="103"/>
        <end position="352"/>
    </location>
</feature>
<gene>
    <name evidence="3" type="ORF">V6N11_065416</name>
</gene>
<dbReference type="InterPro" id="IPR025521">
    <property type="entry name" value="Neprosin_propep"/>
</dbReference>
<feature type="region of interest" description="Disordered" evidence="1">
    <location>
        <begin position="37"/>
        <end position="62"/>
    </location>
</feature>
<dbReference type="Pfam" id="PF14365">
    <property type="entry name" value="Neprosin_AP"/>
    <property type="match status" value="1"/>
</dbReference>
<evidence type="ECO:0000256" key="1">
    <source>
        <dbReference type="SAM" id="MobiDB-lite"/>
    </source>
</evidence>